<comment type="caution">
    <text evidence="3">The sequence shown here is derived from an EMBL/GenBank/DDBJ whole genome shotgun (WGS) entry which is preliminary data.</text>
</comment>
<organism evidence="3 4">
    <name type="scientific">Labeo rohita</name>
    <name type="common">Indian major carp</name>
    <name type="synonym">Cyprinus rohita</name>
    <dbReference type="NCBI Taxonomy" id="84645"/>
    <lineage>
        <taxon>Eukaryota</taxon>
        <taxon>Metazoa</taxon>
        <taxon>Chordata</taxon>
        <taxon>Craniata</taxon>
        <taxon>Vertebrata</taxon>
        <taxon>Euteleostomi</taxon>
        <taxon>Actinopterygii</taxon>
        <taxon>Neopterygii</taxon>
        <taxon>Teleostei</taxon>
        <taxon>Ostariophysi</taxon>
        <taxon>Cypriniformes</taxon>
        <taxon>Cyprinidae</taxon>
        <taxon>Labeoninae</taxon>
        <taxon>Labeonini</taxon>
        <taxon>Labeo</taxon>
    </lineage>
</organism>
<dbReference type="Proteomes" id="UP000830375">
    <property type="component" value="Unassembled WGS sequence"/>
</dbReference>
<feature type="domain" description="C2H2-type" evidence="2">
    <location>
        <begin position="2"/>
        <end position="25"/>
    </location>
</feature>
<proteinExistence type="predicted"/>
<evidence type="ECO:0000259" key="2">
    <source>
        <dbReference type="PROSITE" id="PS50157"/>
    </source>
</evidence>
<gene>
    <name evidence="3" type="ORF">H4Q32_030871</name>
</gene>
<evidence type="ECO:0000313" key="3">
    <source>
        <dbReference type="EMBL" id="KAI2646602.1"/>
    </source>
</evidence>
<dbReference type="PROSITE" id="PS00028">
    <property type="entry name" value="ZINC_FINGER_C2H2_1"/>
    <property type="match status" value="1"/>
</dbReference>
<protein>
    <submittedName>
        <fullName evidence="3">Zinc finger protein 532</fullName>
    </submittedName>
</protein>
<reference evidence="3 4" key="1">
    <citation type="submission" date="2022-01" db="EMBL/GenBank/DDBJ databases">
        <title>A high-quality chromosome-level genome assembly of rohu carp, Labeo rohita.</title>
        <authorList>
            <person name="Arick M.A. II"/>
            <person name="Hsu C.-Y."/>
            <person name="Magbanua Z."/>
            <person name="Pechanova O."/>
            <person name="Grover C."/>
            <person name="Miller E."/>
            <person name="Thrash A."/>
            <person name="Ezzel L."/>
            <person name="Alam S."/>
            <person name="Benzie J."/>
            <person name="Hamilton M."/>
            <person name="Karsi A."/>
            <person name="Lawrence M.L."/>
            <person name="Peterson D.G."/>
        </authorList>
    </citation>
    <scope>NUCLEOTIDE SEQUENCE [LARGE SCALE GENOMIC DNA]</scope>
    <source>
        <strain evidence="4">BAU-BD-2019</strain>
        <tissue evidence="3">Blood</tissue>
    </source>
</reference>
<accession>A0ABQ8L9J3</accession>
<sequence length="184" mass="21016">MWPCKVCDTSFSSWYELLKHFRLKHIRYSRNCRYPCPYVYCPCTFKMWKNHTYQTHRKSTTTTTTHIQLTTFFCQACVFKELSTETEYFAHDCESEEAESGIAQTTVGINVIRGKGANPGDVGVVLQGLAVLQNLQSITHGCAMLLGLIYALNLNYPKDLKCTFEAFQKILTELDSAKLSPIDF</sequence>
<keyword evidence="1" id="KW-0479">Metal-binding</keyword>
<evidence type="ECO:0000256" key="1">
    <source>
        <dbReference type="PROSITE-ProRule" id="PRU00042"/>
    </source>
</evidence>
<keyword evidence="4" id="KW-1185">Reference proteome</keyword>
<dbReference type="PROSITE" id="PS50157">
    <property type="entry name" value="ZINC_FINGER_C2H2_2"/>
    <property type="match status" value="1"/>
</dbReference>
<keyword evidence="1" id="KW-0862">Zinc</keyword>
<evidence type="ECO:0000313" key="4">
    <source>
        <dbReference type="Proteomes" id="UP000830375"/>
    </source>
</evidence>
<dbReference type="InterPro" id="IPR013087">
    <property type="entry name" value="Znf_C2H2_type"/>
</dbReference>
<keyword evidence="1" id="KW-0863">Zinc-finger</keyword>
<name>A0ABQ8L9J3_LABRO</name>
<dbReference type="SMART" id="SM00355">
    <property type="entry name" value="ZnF_C2H2"/>
    <property type="match status" value="2"/>
</dbReference>
<dbReference type="EMBL" id="JACTAM010001115">
    <property type="protein sequence ID" value="KAI2646602.1"/>
    <property type="molecule type" value="Genomic_DNA"/>
</dbReference>
<dbReference type="PANTHER" id="PTHR31025">
    <property type="entry name" value="SI:CH211-196P9.1-RELATED"/>
    <property type="match status" value="1"/>
</dbReference>
<dbReference type="PANTHER" id="PTHR31025:SF27">
    <property type="entry name" value="SI:CH211-193K19.2-RELATED"/>
    <property type="match status" value="1"/>
</dbReference>